<protein>
    <submittedName>
        <fullName evidence="1">Uncharacterized protein</fullName>
    </submittedName>
</protein>
<gene>
    <name evidence="1" type="ORF">KFK14_23335</name>
</gene>
<organism evidence="1 2">
    <name type="scientific">Sphingobium phenoxybenzoativorans</name>
    <dbReference type="NCBI Taxonomy" id="1592790"/>
    <lineage>
        <taxon>Bacteria</taxon>
        <taxon>Pseudomonadati</taxon>
        <taxon>Pseudomonadota</taxon>
        <taxon>Alphaproteobacteria</taxon>
        <taxon>Sphingomonadales</taxon>
        <taxon>Sphingomonadaceae</taxon>
        <taxon>Sphingobium</taxon>
    </lineage>
</organism>
<dbReference type="KEGG" id="spph:KFK14_23335"/>
<dbReference type="Proteomes" id="UP000681425">
    <property type="component" value="Chromosome"/>
</dbReference>
<evidence type="ECO:0000313" key="1">
    <source>
        <dbReference type="EMBL" id="QUT05831.1"/>
    </source>
</evidence>
<reference evidence="1" key="1">
    <citation type="submission" date="2021-04" db="EMBL/GenBank/DDBJ databases">
        <title>Isolation of p-tert-butylphenol degrading bacteria Sphingobium phenoxybenzoativorans Tas13 from active sludge.</title>
        <authorList>
            <person name="Li Y."/>
        </authorList>
    </citation>
    <scope>NUCLEOTIDE SEQUENCE</scope>
    <source>
        <strain evidence="1">Tas13</strain>
    </source>
</reference>
<evidence type="ECO:0000313" key="2">
    <source>
        <dbReference type="Proteomes" id="UP000681425"/>
    </source>
</evidence>
<accession>A0A975Q1N0</accession>
<name>A0A975Q1N0_9SPHN</name>
<keyword evidence="2" id="KW-1185">Reference proteome</keyword>
<dbReference type="EMBL" id="CP073910">
    <property type="protein sequence ID" value="QUT05831.1"/>
    <property type="molecule type" value="Genomic_DNA"/>
</dbReference>
<proteinExistence type="predicted"/>
<dbReference type="AlphaFoldDB" id="A0A975Q1N0"/>
<sequence length="74" mass="8587">MFKNIDEQDRWIKLRQQLLSAIGPVERIPSEWKALLETLTANAAPRRTYRFGRHVNRSAIPPQFARLGTQISRA</sequence>
<dbReference type="RefSeq" id="WP_212609332.1">
    <property type="nucleotide sequence ID" value="NZ_CP073910.1"/>
</dbReference>